<protein>
    <submittedName>
        <fullName evidence="2">Uncharacterized protein</fullName>
    </submittedName>
</protein>
<accession>A0A1C4Y7E4</accession>
<name>A0A1C4Y7E4_9ACTN</name>
<sequence>MYALSTEKFEQVKPATAAPPPVRYDGPALFDEARRPIEDHYQAIGTDRLTAFRRMPALTARPLVRPRGEHGWR</sequence>
<keyword evidence="3" id="KW-1185">Reference proteome</keyword>
<evidence type="ECO:0000313" key="3">
    <source>
        <dbReference type="Proteomes" id="UP000198551"/>
    </source>
</evidence>
<feature type="region of interest" description="Disordered" evidence="1">
    <location>
        <begin position="1"/>
        <end position="28"/>
    </location>
</feature>
<dbReference type="EMBL" id="FMCV01000010">
    <property type="protein sequence ID" value="SCF16639.1"/>
    <property type="molecule type" value="Genomic_DNA"/>
</dbReference>
<dbReference type="AlphaFoldDB" id="A0A1C4Y7E4"/>
<organism evidence="2 3">
    <name type="scientific">Micromonospora marina</name>
    <dbReference type="NCBI Taxonomy" id="307120"/>
    <lineage>
        <taxon>Bacteria</taxon>
        <taxon>Bacillati</taxon>
        <taxon>Actinomycetota</taxon>
        <taxon>Actinomycetes</taxon>
        <taxon>Micromonosporales</taxon>
        <taxon>Micromonosporaceae</taxon>
        <taxon>Micromonospora</taxon>
    </lineage>
</organism>
<dbReference type="RefSeq" id="WP_244166997.1">
    <property type="nucleotide sequence ID" value="NZ_FMCV01000010.1"/>
</dbReference>
<dbReference type="Proteomes" id="UP000198551">
    <property type="component" value="Unassembled WGS sequence"/>
</dbReference>
<evidence type="ECO:0000313" key="2">
    <source>
        <dbReference type="EMBL" id="SCF16639.1"/>
    </source>
</evidence>
<proteinExistence type="predicted"/>
<reference evidence="3" key="1">
    <citation type="submission" date="2016-06" db="EMBL/GenBank/DDBJ databases">
        <authorList>
            <person name="Varghese N."/>
        </authorList>
    </citation>
    <scope>NUCLEOTIDE SEQUENCE [LARGE SCALE GENOMIC DNA]</scope>
    <source>
        <strain evidence="3">DSM 45555</strain>
    </source>
</reference>
<evidence type="ECO:0000256" key="1">
    <source>
        <dbReference type="SAM" id="MobiDB-lite"/>
    </source>
</evidence>
<gene>
    <name evidence="2" type="ORF">GA0070215_11015</name>
</gene>